<dbReference type="GO" id="GO:0016747">
    <property type="term" value="F:acyltransferase activity, transferring groups other than amino-acyl groups"/>
    <property type="evidence" value="ECO:0007669"/>
    <property type="project" value="InterPro"/>
</dbReference>
<dbReference type="InterPro" id="IPR016181">
    <property type="entry name" value="Acyl_CoA_acyltransferase"/>
</dbReference>
<dbReference type="PANTHER" id="PTHR40599:SF1">
    <property type="entry name" value="[CITRATE [PRO-3S]-LYASE] LIGASE"/>
    <property type="match status" value="1"/>
</dbReference>
<dbReference type="PANTHER" id="PTHR40599">
    <property type="entry name" value="[CITRATE [PRO-3S]-LYASE] LIGASE"/>
    <property type="match status" value="1"/>
</dbReference>
<evidence type="ECO:0000313" key="5">
    <source>
        <dbReference type="EMBL" id="OOF51585.1"/>
    </source>
</evidence>
<dbReference type="SMART" id="SM00764">
    <property type="entry name" value="Citrate_ly_lig"/>
    <property type="match status" value="1"/>
</dbReference>
<dbReference type="EC" id="6.2.1.22" evidence="3"/>
<organism evidence="5 6">
    <name type="scientific">Rodentibacter genomosp. 1</name>
    <dbReference type="NCBI Taxonomy" id="1908264"/>
    <lineage>
        <taxon>Bacteria</taxon>
        <taxon>Pseudomonadati</taxon>
        <taxon>Pseudomonadota</taxon>
        <taxon>Gammaproteobacteria</taxon>
        <taxon>Pasteurellales</taxon>
        <taxon>Pasteurellaceae</taxon>
        <taxon>Rodentibacter</taxon>
    </lineage>
</organism>
<comment type="function">
    <text evidence="3">Acetylation of prosthetic group (2-(5''-phosphoribosyl)-3'-dephosphocoenzyme-A) of the gamma subunit of citrate lyase.</text>
</comment>
<dbReference type="InterPro" id="IPR014729">
    <property type="entry name" value="Rossmann-like_a/b/a_fold"/>
</dbReference>
<evidence type="ECO:0000256" key="3">
    <source>
        <dbReference type="PIRNR" id="PIRNR005751"/>
    </source>
</evidence>
<dbReference type="NCBIfam" id="TIGR00124">
    <property type="entry name" value="cit_ly_ligase"/>
    <property type="match status" value="1"/>
</dbReference>
<dbReference type="PIRSF" id="PIRSF005751">
    <property type="entry name" value="Acet_citr_lig"/>
    <property type="match status" value="1"/>
</dbReference>
<dbReference type="STRING" id="1908264.BKK54_02985"/>
<dbReference type="InterPro" id="IPR004821">
    <property type="entry name" value="Cyt_trans-like"/>
</dbReference>
<dbReference type="SUPFAM" id="SSF52374">
    <property type="entry name" value="Nucleotidylyl transferase"/>
    <property type="match status" value="1"/>
</dbReference>
<dbReference type="RefSeq" id="WP_077541393.1">
    <property type="nucleotide sequence ID" value="NZ_MLHN01000004.1"/>
</dbReference>
<dbReference type="InterPro" id="IPR000182">
    <property type="entry name" value="GNAT_dom"/>
</dbReference>
<dbReference type="SUPFAM" id="SSF55729">
    <property type="entry name" value="Acyl-CoA N-acyltransferases (Nat)"/>
    <property type="match status" value="1"/>
</dbReference>
<dbReference type="GO" id="GO:0005524">
    <property type="term" value="F:ATP binding"/>
    <property type="evidence" value="ECO:0007669"/>
    <property type="project" value="UniProtKB-UniRule"/>
</dbReference>
<keyword evidence="2 3" id="KW-0067">ATP-binding</keyword>
<dbReference type="CDD" id="cd02169">
    <property type="entry name" value="Citrate_lyase_ligase"/>
    <property type="match status" value="1"/>
</dbReference>
<dbReference type="GO" id="GO:0016829">
    <property type="term" value="F:lyase activity"/>
    <property type="evidence" value="ECO:0007669"/>
    <property type="project" value="UniProtKB-KW"/>
</dbReference>
<feature type="domain" description="N-acetyltransferase" evidence="4">
    <location>
        <begin position="1"/>
        <end position="128"/>
    </location>
</feature>
<keyword evidence="3 5" id="KW-0436">Ligase</keyword>
<comment type="caution">
    <text evidence="5">The sequence shown here is derived from an EMBL/GenBank/DDBJ whole genome shotgun (WGS) entry which is preliminary data.</text>
</comment>
<dbReference type="Gene3D" id="3.40.50.620">
    <property type="entry name" value="HUPs"/>
    <property type="match status" value="1"/>
</dbReference>
<dbReference type="Gene3D" id="3.40.630.30">
    <property type="match status" value="1"/>
</dbReference>
<evidence type="ECO:0000256" key="2">
    <source>
        <dbReference type="ARBA" id="ARBA00022840"/>
    </source>
</evidence>
<dbReference type="AlphaFoldDB" id="A0A1V3J8H0"/>
<evidence type="ECO:0000256" key="1">
    <source>
        <dbReference type="ARBA" id="ARBA00022741"/>
    </source>
</evidence>
<dbReference type="Pfam" id="PF08218">
    <property type="entry name" value="Citrate_ly_lig"/>
    <property type="match status" value="1"/>
</dbReference>
<dbReference type="PROSITE" id="PS51186">
    <property type="entry name" value="GNAT"/>
    <property type="match status" value="1"/>
</dbReference>
<keyword evidence="5" id="KW-0456">Lyase</keyword>
<keyword evidence="6" id="KW-1185">Reference proteome</keyword>
<dbReference type="NCBIfam" id="TIGR00125">
    <property type="entry name" value="cyt_tran_rel"/>
    <property type="match status" value="1"/>
</dbReference>
<comment type="catalytic activity">
    <reaction evidence="3">
        <text>holo-[citrate lyase ACP] + acetate + ATP = acetyl-[citrate lyase ACP] + AMP + diphosphate</text>
        <dbReference type="Rhea" id="RHEA:23788"/>
        <dbReference type="Rhea" id="RHEA-COMP:10158"/>
        <dbReference type="Rhea" id="RHEA-COMP:13710"/>
        <dbReference type="ChEBI" id="CHEBI:30089"/>
        <dbReference type="ChEBI" id="CHEBI:30616"/>
        <dbReference type="ChEBI" id="CHEBI:33019"/>
        <dbReference type="ChEBI" id="CHEBI:82683"/>
        <dbReference type="ChEBI" id="CHEBI:137976"/>
        <dbReference type="ChEBI" id="CHEBI:456215"/>
        <dbReference type="EC" id="6.2.1.22"/>
    </reaction>
</comment>
<evidence type="ECO:0000259" key="4">
    <source>
        <dbReference type="PROSITE" id="PS51186"/>
    </source>
</evidence>
<gene>
    <name evidence="5" type="ORF">BKK54_02985</name>
</gene>
<dbReference type="InterPro" id="IPR013166">
    <property type="entry name" value="Citrate_lyase_ligase_C"/>
</dbReference>
<sequence>MNNYSIGKIAFSDQHSLTQIDHLLAQEGIQRDPNLDYLCAMFDEDFKIIATGACFGNTLRCLAVAKNHQGEGLINQIITHLINIQMERGHSHLFLYTKCESAKFFHDLGFWEIVQIPEQIVFMENKRKGFENYVERLKSAVEISPVSDNKKISALVMNCNPFTLGHQYLVEKAATENDLVHLFMVSEDSSLFPYEVRKKLIQAGIAHLPNVILHDSGSYIISQATFPSYFQKNDDAVIKSNIEIDLQIFARIAQALGIQRRYMGNEPFSHVTNLYNQVMQQKLPEYGIECVVVERKEKNGTAISASEVRQAIKDESWHQVKQLVPQTTFDFLISDEAAPIIKKIRQSDEVKHY</sequence>
<reference evidence="5 6" key="1">
    <citation type="submission" date="2016-10" db="EMBL/GenBank/DDBJ databases">
        <title>Rodentibacter gen. nov. and new species.</title>
        <authorList>
            <person name="Christensen H."/>
        </authorList>
    </citation>
    <scope>NUCLEOTIDE SEQUENCE [LARGE SCALE GENOMIC DNA]</scope>
    <source>
        <strain evidence="6">ppn416</strain>
    </source>
</reference>
<dbReference type="GO" id="GO:0008771">
    <property type="term" value="F:[citrate (pro-3S)-lyase] ligase activity"/>
    <property type="evidence" value="ECO:0007669"/>
    <property type="project" value="UniProtKB-EC"/>
</dbReference>
<name>A0A1V3J8H0_9PAST</name>
<dbReference type="Proteomes" id="UP000188481">
    <property type="component" value="Unassembled WGS sequence"/>
</dbReference>
<dbReference type="EMBL" id="MLHN01000004">
    <property type="protein sequence ID" value="OOF51585.1"/>
    <property type="molecule type" value="Genomic_DNA"/>
</dbReference>
<evidence type="ECO:0000313" key="6">
    <source>
        <dbReference type="Proteomes" id="UP000188481"/>
    </source>
</evidence>
<protein>
    <recommendedName>
        <fullName evidence="3">[Citrate [pro-3S]-lyase] ligase</fullName>
        <ecNumber evidence="3">6.2.1.22</ecNumber>
    </recommendedName>
</protein>
<dbReference type="InterPro" id="IPR005216">
    <property type="entry name" value="Citrate_lyase_ligase"/>
</dbReference>
<keyword evidence="1 3" id="KW-0547">Nucleotide-binding</keyword>
<accession>A0A1V3J8H0</accession>
<proteinExistence type="predicted"/>